<gene>
    <name evidence="1" type="ORF">AL1_08490</name>
</gene>
<dbReference type="HOGENOM" id="CLU_2257780_0_0_10"/>
<organism evidence="1 2">
    <name type="scientific">Alistipes shahii WAL 8301</name>
    <dbReference type="NCBI Taxonomy" id="717959"/>
    <lineage>
        <taxon>Bacteria</taxon>
        <taxon>Pseudomonadati</taxon>
        <taxon>Bacteroidota</taxon>
        <taxon>Bacteroidia</taxon>
        <taxon>Bacteroidales</taxon>
        <taxon>Rikenellaceae</taxon>
        <taxon>Alistipes</taxon>
    </lineage>
</organism>
<accession>D4IKD9</accession>
<dbReference type="Proteomes" id="UP000008794">
    <property type="component" value="Chromosome"/>
</dbReference>
<dbReference type="SUPFAM" id="SSF46955">
    <property type="entry name" value="Putative DNA-binding domain"/>
    <property type="match status" value="1"/>
</dbReference>
<name>D4IKD9_9BACT</name>
<dbReference type="RefSeq" id="WP_015546336.1">
    <property type="nucleotide sequence ID" value="NC_021030.1"/>
</dbReference>
<reference evidence="1 2" key="2">
    <citation type="submission" date="2010-03" db="EMBL/GenBank/DDBJ databases">
        <authorList>
            <person name="Pajon A."/>
        </authorList>
    </citation>
    <scope>NUCLEOTIDE SEQUENCE [LARGE SCALE GENOMIC DNA]</scope>
    <source>
        <strain evidence="1 2">WAL 8301</strain>
    </source>
</reference>
<dbReference type="AlphaFoldDB" id="D4IKD9"/>
<reference evidence="1 2" key="1">
    <citation type="submission" date="2010-03" db="EMBL/GenBank/DDBJ databases">
        <title>The genome sequence of Alistipes shahii WAL 8301.</title>
        <authorList>
            <consortium name="metaHIT consortium -- http://www.metahit.eu/"/>
            <person name="Pajon A."/>
            <person name="Turner K."/>
            <person name="Parkhill J."/>
        </authorList>
    </citation>
    <scope>NUCLEOTIDE SEQUENCE [LARGE SCALE GENOMIC DNA]</scope>
    <source>
        <strain evidence="1 2">WAL 8301</strain>
    </source>
</reference>
<evidence type="ECO:0000313" key="1">
    <source>
        <dbReference type="EMBL" id="CBK63401.1"/>
    </source>
</evidence>
<evidence type="ECO:0000313" key="2">
    <source>
        <dbReference type="Proteomes" id="UP000008794"/>
    </source>
</evidence>
<dbReference type="PATRIC" id="fig|717959.3.peg.2441"/>
<dbReference type="BioCyc" id="ASHA717959:AL1_RS03985-MONOMER"/>
<proteinExistence type="predicted"/>
<protein>
    <recommendedName>
        <fullName evidence="3">Helix-turn-helix domain-containing protein</fullName>
    </recommendedName>
</protein>
<evidence type="ECO:0008006" key="3">
    <source>
        <dbReference type="Google" id="ProtNLM"/>
    </source>
</evidence>
<dbReference type="GeneID" id="92755900"/>
<dbReference type="InterPro" id="IPR009061">
    <property type="entry name" value="DNA-bd_dom_put_sf"/>
</dbReference>
<keyword evidence="2" id="KW-1185">Reference proteome</keyword>
<sequence length="103" mass="12376">MKDADVQRMFRQLDLILNLIQETRREMNLLKQGGDHNADDPLIPNRQLAEILDLRPKSLQYYRKKKILEAVIIQRRVFFRRSVVQKFLAEHFNQKDKLCNLNI</sequence>
<dbReference type="EMBL" id="FP929032">
    <property type="protein sequence ID" value="CBK63401.1"/>
    <property type="molecule type" value="Genomic_DNA"/>
</dbReference>
<dbReference type="KEGG" id="ash:AL1_08490"/>